<dbReference type="GO" id="GO:0008168">
    <property type="term" value="F:methyltransferase activity"/>
    <property type="evidence" value="ECO:0007669"/>
    <property type="project" value="UniProtKB-KW"/>
</dbReference>
<dbReference type="STRING" id="391936.S7S_11815"/>
<accession>A0A0B4XPT6</accession>
<dbReference type="Proteomes" id="UP000006764">
    <property type="component" value="Chromosome"/>
</dbReference>
<proteinExistence type="predicted"/>
<dbReference type="EMBL" id="CP004387">
    <property type="protein sequence ID" value="AJD48775.1"/>
    <property type="molecule type" value="Genomic_DNA"/>
</dbReference>
<dbReference type="SUPFAM" id="SSF53335">
    <property type="entry name" value="S-adenosyl-L-methionine-dependent methyltransferases"/>
    <property type="match status" value="1"/>
</dbReference>
<dbReference type="InterPro" id="IPR051128">
    <property type="entry name" value="EgtD_Methyltrsf_superfamily"/>
</dbReference>
<evidence type="ECO:0000259" key="3">
    <source>
        <dbReference type="Pfam" id="PF10017"/>
    </source>
</evidence>
<evidence type="ECO:0000256" key="2">
    <source>
        <dbReference type="ARBA" id="ARBA00022679"/>
    </source>
</evidence>
<keyword evidence="2 4" id="KW-0808">Transferase</keyword>
<name>A0A0B4XPT6_9GAMM</name>
<dbReference type="AlphaFoldDB" id="A0A0B4XPT6"/>
<dbReference type="PANTHER" id="PTHR43397:SF1">
    <property type="entry name" value="ERGOTHIONEINE BIOSYNTHESIS PROTEIN 1"/>
    <property type="match status" value="1"/>
</dbReference>
<dbReference type="InterPro" id="IPR019257">
    <property type="entry name" value="MeTrfase_dom"/>
</dbReference>
<gene>
    <name evidence="4" type="ORF">S7S_11815</name>
</gene>
<dbReference type="RefSeq" id="WP_008736877.1">
    <property type="nucleotide sequence ID" value="NZ_CP004387.1"/>
</dbReference>
<dbReference type="InterPro" id="IPR017804">
    <property type="entry name" value="MeTrfase_EgtD-like"/>
</dbReference>
<dbReference type="GO" id="GO:0032259">
    <property type="term" value="P:methylation"/>
    <property type="evidence" value="ECO:0007669"/>
    <property type="project" value="UniProtKB-KW"/>
</dbReference>
<organism evidence="4 5">
    <name type="scientific">Isoalcanivorax pacificus W11-5</name>
    <dbReference type="NCBI Taxonomy" id="391936"/>
    <lineage>
        <taxon>Bacteria</taxon>
        <taxon>Pseudomonadati</taxon>
        <taxon>Pseudomonadota</taxon>
        <taxon>Gammaproteobacteria</taxon>
        <taxon>Oceanospirillales</taxon>
        <taxon>Alcanivoracaceae</taxon>
        <taxon>Isoalcanivorax</taxon>
    </lineage>
</organism>
<evidence type="ECO:0000313" key="4">
    <source>
        <dbReference type="EMBL" id="AJD48775.1"/>
    </source>
</evidence>
<feature type="domain" description="Histidine-specific methyltransferase SAM-dependent" evidence="3">
    <location>
        <begin position="26"/>
        <end position="322"/>
    </location>
</feature>
<dbReference type="NCBIfam" id="TIGR03438">
    <property type="entry name" value="egtD_ergothio"/>
    <property type="match status" value="1"/>
</dbReference>
<keyword evidence="5" id="KW-1185">Reference proteome</keyword>
<dbReference type="Gene3D" id="3.40.50.150">
    <property type="entry name" value="Vaccinia Virus protein VP39"/>
    <property type="match status" value="1"/>
</dbReference>
<keyword evidence="1 4" id="KW-0489">Methyltransferase</keyword>
<sequence>MTAQPQLNTPAFDYIDSGPPPDNSVAELMAGLTGPRKRVSPKYFYDERGSELFEQITAQPEYYPTRTERGILRRHCGDIAKRLGRRQLLLEPGAGSCEKVRLLLDSLQPAAYVPMDISGDFLCQSAQRLTEEYPWLPVTALRADFTRMPALPAALPQAPRCLFYPGSTLGNFTPAEARGFLVHAARLTGPGGQLLLGIDLHKDHDVLHAAYNDAAGVTAAFNLNLLNHLNRLLDGEFDPGAFRHVAGYHRGRRRIEMYLESRHTQRVRCGGRTVQFRRGERILTEYSCKYTRHSFTRLARQAGLAITGHWQDDAGLFAVFALAGC</sequence>
<dbReference type="KEGG" id="apac:S7S_11815"/>
<dbReference type="InterPro" id="IPR035094">
    <property type="entry name" value="EgtD"/>
</dbReference>
<reference evidence="4 5" key="1">
    <citation type="journal article" date="2012" name="J. Bacteriol.">
        <title>Genome sequence of an alkane-degrading bacterium, Alcanivorax pacificus type strain W11-5, isolated from deep sea sediment.</title>
        <authorList>
            <person name="Lai Q."/>
            <person name="Shao Z."/>
        </authorList>
    </citation>
    <scope>NUCLEOTIDE SEQUENCE [LARGE SCALE GENOMIC DNA]</scope>
    <source>
        <strain evidence="4 5">W11-5</strain>
    </source>
</reference>
<protein>
    <submittedName>
        <fullName evidence="4">Methyltransferase</fullName>
    </submittedName>
</protein>
<evidence type="ECO:0000313" key="5">
    <source>
        <dbReference type="Proteomes" id="UP000006764"/>
    </source>
</evidence>
<dbReference type="HOGENOM" id="CLU_049766_1_1_6"/>
<evidence type="ECO:0000256" key="1">
    <source>
        <dbReference type="ARBA" id="ARBA00022603"/>
    </source>
</evidence>
<dbReference type="InterPro" id="IPR029063">
    <property type="entry name" value="SAM-dependent_MTases_sf"/>
</dbReference>
<dbReference type="Pfam" id="PF10017">
    <property type="entry name" value="Methyltransf_33"/>
    <property type="match status" value="1"/>
</dbReference>
<dbReference type="PANTHER" id="PTHR43397">
    <property type="entry name" value="ERGOTHIONEINE BIOSYNTHESIS PROTEIN 1"/>
    <property type="match status" value="1"/>
</dbReference>
<dbReference type="PIRSF" id="PIRSF018005">
    <property type="entry name" value="UCP018005"/>
    <property type="match status" value="1"/>
</dbReference>
<dbReference type="OrthoDB" id="5289726at2"/>